<keyword evidence="2" id="KW-1185">Reference proteome</keyword>
<reference evidence="1 2" key="1">
    <citation type="submission" date="2022-01" db="EMBL/GenBank/DDBJ databases">
        <title>A chromosomal length assembly of Cordylochernes scorpioides.</title>
        <authorList>
            <person name="Zeh D."/>
            <person name="Zeh J."/>
        </authorList>
    </citation>
    <scope>NUCLEOTIDE SEQUENCE [LARGE SCALE GENOMIC DNA]</scope>
    <source>
        <strain evidence="1">IN4F17</strain>
        <tissue evidence="1">Whole Body</tissue>
    </source>
</reference>
<dbReference type="InterPro" id="IPR001888">
    <property type="entry name" value="Transposase_1"/>
</dbReference>
<protein>
    <recommendedName>
        <fullName evidence="3">Transposase</fullName>
    </recommendedName>
</protein>
<proteinExistence type="predicted"/>
<evidence type="ECO:0000313" key="1">
    <source>
        <dbReference type="EMBL" id="UYV69755.1"/>
    </source>
</evidence>
<gene>
    <name evidence="1" type="ORF">LAZ67_7000625</name>
</gene>
<dbReference type="Proteomes" id="UP001235939">
    <property type="component" value="Chromosome 07"/>
</dbReference>
<dbReference type="EMBL" id="CP092869">
    <property type="protein sequence ID" value="UYV69755.1"/>
    <property type="molecule type" value="Genomic_DNA"/>
</dbReference>
<dbReference type="Pfam" id="PF01359">
    <property type="entry name" value="Transposase_1"/>
    <property type="match status" value="1"/>
</dbReference>
<name>A0ABY6KQ87_9ARAC</name>
<organism evidence="1 2">
    <name type="scientific">Cordylochernes scorpioides</name>
    <dbReference type="NCBI Taxonomy" id="51811"/>
    <lineage>
        <taxon>Eukaryota</taxon>
        <taxon>Metazoa</taxon>
        <taxon>Ecdysozoa</taxon>
        <taxon>Arthropoda</taxon>
        <taxon>Chelicerata</taxon>
        <taxon>Arachnida</taxon>
        <taxon>Pseudoscorpiones</taxon>
        <taxon>Cheliferoidea</taxon>
        <taxon>Chernetidae</taxon>
        <taxon>Cordylochernes</taxon>
    </lineage>
</organism>
<accession>A0ABY6KQ87</accession>
<dbReference type="Gene3D" id="3.30.420.10">
    <property type="entry name" value="Ribonuclease H-like superfamily/Ribonuclease H"/>
    <property type="match status" value="1"/>
</dbReference>
<evidence type="ECO:0000313" key="2">
    <source>
        <dbReference type="Proteomes" id="UP001235939"/>
    </source>
</evidence>
<sequence length="105" mass="12440">MTLWAKALIEKEQQLGEKMCDRFLAKETVGQPPEPVVKHKSLLCNLWDFERIIHYKFIPKGQTIIDNEYYELQEQLYTFMKQKYLALVNRNRILIQLDSAIAHTA</sequence>
<dbReference type="InterPro" id="IPR036397">
    <property type="entry name" value="RNaseH_sf"/>
</dbReference>
<evidence type="ECO:0008006" key="3">
    <source>
        <dbReference type="Google" id="ProtNLM"/>
    </source>
</evidence>